<keyword evidence="1" id="KW-0175">Coiled coil</keyword>
<reference evidence="2 3" key="1">
    <citation type="submission" date="2024-09" db="EMBL/GenBank/DDBJ databases">
        <title>Chromosome-scale assembly of Riccia fluitans.</title>
        <authorList>
            <person name="Paukszto L."/>
            <person name="Sawicki J."/>
            <person name="Karawczyk K."/>
            <person name="Piernik-Szablinska J."/>
            <person name="Szczecinska M."/>
            <person name="Mazdziarz M."/>
        </authorList>
    </citation>
    <scope>NUCLEOTIDE SEQUENCE [LARGE SCALE GENOMIC DNA]</scope>
    <source>
        <strain evidence="2">Rf_01</strain>
        <tissue evidence="2">Aerial parts of the thallus</tissue>
    </source>
</reference>
<dbReference type="PANTHER" id="PTHR34966:SF1">
    <property type="entry name" value="OS04G0508100 PROTEIN"/>
    <property type="match status" value="1"/>
</dbReference>
<keyword evidence="3" id="KW-1185">Reference proteome</keyword>
<evidence type="ECO:0000313" key="2">
    <source>
        <dbReference type="EMBL" id="KAL2642865.1"/>
    </source>
</evidence>
<dbReference type="EMBL" id="JBHFFA010000002">
    <property type="protein sequence ID" value="KAL2642865.1"/>
    <property type="molecule type" value="Genomic_DNA"/>
</dbReference>
<organism evidence="2 3">
    <name type="scientific">Riccia fluitans</name>
    <dbReference type="NCBI Taxonomy" id="41844"/>
    <lineage>
        <taxon>Eukaryota</taxon>
        <taxon>Viridiplantae</taxon>
        <taxon>Streptophyta</taxon>
        <taxon>Embryophyta</taxon>
        <taxon>Marchantiophyta</taxon>
        <taxon>Marchantiopsida</taxon>
        <taxon>Marchantiidae</taxon>
        <taxon>Marchantiales</taxon>
        <taxon>Ricciaceae</taxon>
        <taxon>Riccia</taxon>
    </lineage>
</organism>
<dbReference type="AlphaFoldDB" id="A0ABD1Z574"/>
<dbReference type="Proteomes" id="UP001605036">
    <property type="component" value="Unassembled WGS sequence"/>
</dbReference>
<sequence length="144" mass="16025">MAGRGGNFIARVMQYVVNELLVDRLANNQSFQRFAVRSSRAIEELAEKSAQKKAELTEQMKDFTETFTSEISKGMKDGGGTMRGEIQEIRSLRDATFLSIRLVAYEDVFSDDSELIVVVKVFGDDGEAENYCGYSYGANGLVEP</sequence>
<proteinExistence type="predicted"/>
<feature type="coiled-coil region" evidence="1">
    <location>
        <begin position="39"/>
        <end position="66"/>
    </location>
</feature>
<gene>
    <name evidence="2" type="ORF">R1flu_010452</name>
</gene>
<dbReference type="PANTHER" id="PTHR34966">
    <property type="entry name" value="OSJNBA0043L24.15 PROTEIN"/>
    <property type="match status" value="1"/>
</dbReference>
<evidence type="ECO:0000313" key="3">
    <source>
        <dbReference type="Proteomes" id="UP001605036"/>
    </source>
</evidence>
<name>A0ABD1Z574_9MARC</name>
<accession>A0ABD1Z574</accession>
<protein>
    <submittedName>
        <fullName evidence="2">Uncharacterized protein</fullName>
    </submittedName>
</protein>
<comment type="caution">
    <text evidence="2">The sequence shown here is derived from an EMBL/GenBank/DDBJ whole genome shotgun (WGS) entry which is preliminary data.</text>
</comment>
<evidence type="ECO:0000256" key="1">
    <source>
        <dbReference type="SAM" id="Coils"/>
    </source>
</evidence>